<keyword evidence="1" id="KW-0732">Signal</keyword>
<sequence length="187" mass="18930">MKIFRPVVFTAALGLLSGPALAAFDLGEAARIGASMMGGTQQGQAAQAIQLVGTLDELGITPQQAIGGTGALLNVARHQLPVSQYGHLVNEMPELQRLAGSNGLGQLAGLGGLLGKSGQSDQVGSATQKALDEVQTLPQAQQAFAMLGMDSALVGQFAPLLLQYLGNQGVEGSLLQGLAGVWGVGGN</sequence>
<evidence type="ECO:0000313" key="3">
    <source>
        <dbReference type="Proteomes" id="UP000306753"/>
    </source>
</evidence>
<dbReference type="AlphaFoldDB" id="A0A5R9QH96"/>
<feature type="signal peptide" evidence="1">
    <location>
        <begin position="1"/>
        <end position="22"/>
    </location>
</feature>
<gene>
    <name evidence="2" type="ORF">DN820_05145</name>
</gene>
<reference evidence="2 3" key="1">
    <citation type="journal article" date="2017" name="Eur. J. Clin. Microbiol. Infect. Dis.">
        <title>Uncommonly isolated clinical Pseudomonas: identification and phylogenetic assignation.</title>
        <authorList>
            <person name="Mulet M."/>
            <person name="Gomila M."/>
            <person name="Ramirez A."/>
            <person name="Cardew S."/>
            <person name="Moore E.R."/>
            <person name="Lalucat J."/>
            <person name="Garcia-Valdes E."/>
        </authorList>
    </citation>
    <scope>NUCLEOTIDE SEQUENCE [LARGE SCALE GENOMIC DNA]</scope>
    <source>
        <strain evidence="2 3">SD129</strain>
    </source>
</reference>
<comment type="caution">
    <text evidence="2">The sequence shown here is derived from an EMBL/GenBank/DDBJ whole genome shotgun (WGS) entry which is preliminary data.</text>
</comment>
<proteinExistence type="predicted"/>
<dbReference type="Proteomes" id="UP000306753">
    <property type="component" value="Unassembled WGS sequence"/>
</dbReference>
<evidence type="ECO:0000313" key="2">
    <source>
        <dbReference type="EMBL" id="TLX64430.1"/>
    </source>
</evidence>
<feature type="chain" id="PRO_5024387238" evidence="1">
    <location>
        <begin position="23"/>
        <end position="187"/>
    </location>
</feature>
<organism evidence="2 3">
    <name type="scientific">Stutzerimonas nosocomialis</name>
    <dbReference type="NCBI Taxonomy" id="1056496"/>
    <lineage>
        <taxon>Bacteria</taxon>
        <taxon>Pseudomonadati</taxon>
        <taxon>Pseudomonadota</taxon>
        <taxon>Gammaproteobacteria</taxon>
        <taxon>Pseudomonadales</taxon>
        <taxon>Pseudomonadaceae</taxon>
        <taxon>Stutzerimonas</taxon>
    </lineage>
</organism>
<accession>A0A5R9QH96</accession>
<dbReference type="Pfam" id="PF11075">
    <property type="entry name" value="DUF2780"/>
    <property type="match status" value="1"/>
</dbReference>
<evidence type="ECO:0000256" key="1">
    <source>
        <dbReference type="SAM" id="SignalP"/>
    </source>
</evidence>
<name>A0A5R9QH96_9GAMM</name>
<dbReference type="RefSeq" id="WP_138411084.1">
    <property type="nucleotide sequence ID" value="NZ_QLAG01000005.1"/>
</dbReference>
<dbReference type="EMBL" id="QLAG01000005">
    <property type="protein sequence ID" value="TLX64430.1"/>
    <property type="molecule type" value="Genomic_DNA"/>
</dbReference>
<dbReference type="InterPro" id="IPR021302">
    <property type="entry name" value="DUF2780_VcgC/VcgE"/>
</dbReference>
<protein>
    <submittedName>
        <fullName evidence="2">DUF2780 domain-containing protein</fullName>
    </submittedName>
</protein>
<keyword evidence="3" id="KW-1185">Reference proteome</keyword>